<dbReference type="Proteomes" id="UP001197974">
    <property type="component" value="Chromosome"/>
</dbReference>
<organism evidence="2 3">
    <name type="scientific">Bacillus carboniphilus</name>
    <dbReference type="NCBI Taxonomy" id="86663"/>
    <lineage>
        <taxon>Bacteria</taxon>
        <taxon>Bacillati</taxon>
        <taxon>Bacillota</taxon>
        <taxon>Bacilli</taxon>
        <taxon>Bacillales</taxon>
        <taxon>Bacillaceae</taxon>
        <taxon>Bacillus</taxon>
    </lineage>
</organism>
<reference evidence="2 3" key="1">
    <citation type="submission" date="2023-06" db="EMBL/GenBank/DDBJ databases">
        <title>Five Gram-positive bacteria isolated from mangrove sediments in Shenzhen, Guangdong, China.</title>
        <authorList>
            <person name="Yu S."/>
            <person name="Zheng W."/>
            <person name="Huang Y."/>
        </authorList>
    </citation>
    <scope>NUCLEOTIDE SEQUENCE [LARGE SCALE GENOMIC DNA]</scope>
    <source>
        <strain evidence="2 3">SaN35-3</strain>
    </source>
</reference>
<gene>
    <name evidence="2" type="ORF">LC087_00850</name>
</gene>
<comment type="similarity">
    <text evidence="1">Belongs to the ROK (NagC/XylR) family.</text>
</comment>
<name>A0ABY9JVK6_9BACI</name>
<dbReference type="InterPro" id="IPR043129">
    <property type="entry name" value="ATPase_NBD"/>
</dbReference>
<accession>A0ABY9JVK6</accession>
<protein>
    <submittedName>
        <fullName evidence="2">ROK family protein</fullName>
    </submittedName>
</protein>
<dbReference type="PANTHER" id="PTHR18964:SF149">
    <property type="entry name" value="BIFUNCTIONAL UDP-N-ACETYLGLUCOSAMINE 2-EPIMERASE_N-ACETYLMANNOSAMINE KINASE"/>
    <property type="match status" value="1"/>
</dbReference>
<proteinExistence type="inferred from homology"/>
<dbReference type="SUPFAM" id="SSF53067">
    <property type="entry name" value="Actin-like ATPase domain"/>
    <property type="match status" value="1"/>
</dbReference>
<evidence type="ECO:0000313" key="3">
    <source>
        <dbReference type="Proteomes" id="UP001197974"/>
    </source>
</evidence>
<dbReference type="Pfam" id="PF00480">
    <property type="entry name" value="ROK"/>
    <property type="match status" value="1"/>
</dbReference>
<dbReference type="Gene3D" id="3.30.420.40">
    <property type="match status" value="2"/>
</dbReference>
<evidence type="ECO:0000256" key="1">
    <source>
        <dbReference type="ARBA" id="ARBA00006479"/>
    </source>
</evidence>
<sequence length="339" mass="36893">MGGRKPILLQINSEQSYIIGIDIGAKHIRFALGNLSGKIICYQTIKVPLNISEDDLIQSLIKQVYVIMDESAILKEKVVGIGIGVNGNVENESGMITYSSKFELHKAYLKQEIENEFHIKVKVENSARAMALGEQWFGVGKGFSNLLCINVGYDVCAGLIINNQLVKGKHNLAGNIGHMVIDLNGPVCSCGQVGCLKAFICHDALKRMVLTEVYAGRNTSLIECMKGDMEKISGKIIQKAAKKGDSLSIELLKNIGQSLGVACTNMINIFNPDIIIIGGGIGKADEFYMDELKKVVRQRLVTTEGKETEIVASKLGDKATVIGAITLIITELYEMNSTP</sequence>
<dbReference type="InterPro" id="IPR000600">
    <property type="entry name" value="ROK"/>
</dbReference>
<dbReference type="PANTHER" id="PTHR18964">
    <property type="entry name" value="ROK (REPRESSOR, ORF, KINASE) FAMILY"/>
    <property type="match status" value="1"/>
</dbReference>
<evidence type="ECO:0000313" key="2">
    <source>
        <dbReference type="EMBL" id="WLR42824.1"/>
    </source>
</evidence>
<keyword evidence="3" id="KW-1185">Reference proteome</keyword>
<dbReference type="RefSeq" id="WP_306019819.1">
    <property type="nucleotide sequence ID" value="NZ_CP129013.1"/>
</dbReference>
<dbReference type="EMBL" id="CP129013">
    <property type="protein sequence ID" value="WLR42824.1"/>
    <property type="molecule type" value="Genomic_DNA"/>
</dbReference>